<dbReference type="InterPro" id="IPR050938">
    <property type="entry name" value="Collagen_Structural_Proteins"/>
</dbReference>
<dbReference type="PANTHER" id="PTHR37456">
    <property type="entry name" value="SI:CH211-266K2.1"/>
    <property type="match status" value="1"/>
</dbReference>
<dbReference type="InterPro" id="IPR002035">
    <property type="entry name" value="VWF_A"/>
</dbReference>
<dbReference type="InterPro" id="IPR036465">
    <property type="entry name" value="vWFA_dom_sf"/>
</dbReference>
<dbReference type="CDD" id="cd00198">
    <property type="entry name" value="vWFA"/>
    <property type="match status" value="2"/>
</dbReference>
<sequence>MRVWGLFALLGNTARAEHIEATCICESECKDKPVTSQCHADVMIMMDSSVCHAGERWELIRNWSFGAAKQLKRQLNIDDVITMESSRVAVGSFSSRVNNVLSFDDNELSRDDLLEISSNNTNPLLGGSTDYSGMVDNVISVFSARQSQKHSENDKYLILLTNGIDKASNEGDISRVDELATRLRTAGIRVIPVAITDRCSAQEEADIQNVCPRWEVLQRWWYPAPSSGRKMEPFAMTNPDSARKVAVFINTELAAQGGSCQQAPEPEPEPPLRLADITILVDGSDSIKRHEWQNTKEAVQGWMTGYWAQSPASQISVRQFSAESRQEFGPFVEEDDRFWRDTIMDIKQMASSTALRTALSEIVSEEYTALRNYREDRYNILLLVTDGWPTSDSFENIHAGGKAFNELYDIVIAVGVGNEIDSEMISDLLAELQVQKGQTDIQTVPDYHSLVHQFPAIQSSVSNIQMEMEFARTRRAWPIIQRETNALTRKRRQSDARGPRPRDFVDDEAECICTVPVQKLTGLPGDQGEQGPAGQPGNDGVDGPNGERGEPGQHGPDGERGLTGEKGPPGQPGRDGADGVAGPRGEPGPDGPRGPPGPAGPDAASGAGTEGPRGPPGPQGQPGNDGLAGPDGEDGEDGRRGKPGRDGNPGRDGVEGPKGPPGKPGEPGKCEPGEKGECGVAGEPGQDGPRGFDGHPGKPGEPGNAGPTGSAGSPGKPGPQGPAGERGYPGPNGECGQPGQPGQPGALGQRGPKGPPGAQGRQGLQGPKGPPGEVGRPGIDGRDGEKGPKGPRGKPGRPGQPGLSGNPGPQGPAGPPGNDGQDGAQGPVGPKGNDGKAGPQGLPGPNGVVNLQEYYEDIKEWLRPLVKCSKCEMEKTKTPVPVNAIFLVDGSDSIRGQDSVFGLNEWAEASNAVQEITRRLTNLQQLSVVQFSDGDPIDHIVQQPVTNSNREEIIEKIHLELEDKQMERGTMTYHALEHISELIRHNNDRAVTALFVITDGEPRDDEDQEYVGRILSKVQNIFDYVFPIAIGRDFEKDSHYGQEARRNMERIKGKVTIEPIYLTNYDRLSQRAMEEFTKVHKDNAVVRKKRAYISKQESALGRIETLDDFSLDLDRLYRRRARHHSYKNWTK</sequence>
<evidence type="ECO:0000256" key="2">
    <source>
        <dbReference type="SAM" id="SignalP"/>
    </source>
</evidence>
<gene>
    <name evidence="4" type="ORF">OKIOD_LOCUS6659</name>
</gene>
<feature type="compositionally biased region" description="Low complexity" evidence="1">
    <location>
        <begin position="729"/>
        <end position="752"/>
    </location>
</feature>
<feature type="compositionally biased region" description="Basic and acidic residues" evidence="1">
    <location>
        <begin position="779"/>
        <end position="788"/>
    </location>
</feature>
<feature type="chain" id="PRO_5046259438" evidence="2">
    <location>
        <begin position="17"/>
        <end position="1131"/>
    </location>
</feature>
<evidence type="ECO:0000313" key="5">
    <source>
        <dbReference type="Proteomes" id="UP001158576"/>
    </source>
</evidence>
<dbReference type="Pfam" id="PF01391">
    <property type="entry name" value="Collagen"/>
    <property type="match status" value="3"/>
</dbReference>
<dbReference type="Pfam" id="PF00092">
    <property type="entry name" value="VWA"/>
    <property type="match status" value="2"/>
</dbReference>
<feature type="domain" description="VWFA" evidence="3">
    <location>
        <begin position="41"/>
        <end position="195"/>
    </location>
</feature>
<protein>
    <submittedName>
        <fullName evidence="4">Oidioi.mRNA.OKI2018_I69.XSR.g15101.t1.cds</fullName>
    </submittedName>
</protein>
<evidence type="ECO:0000259" key="3">
    <source>
        <dbReference type="PROSITE" id="PS50234"/>
    </source>
</evidence>
<dbReference type="PRINTS" id="PR00453">
    <property type="entry name" value="VWFADOMAIN"/>
</dbReference>
<feature type="compositionally biased region" description="Low complexity" evidence="1">
    <location>
        <begin position="816"/>
        <end position="827"/>
    </location>
</feature>
<keyword evidence="5" id="KW-1185">Reference proteome</keyword>
<feature type="compositionally biased region" description="Basic and acidic residues" evidence="1">
    <location>
        <begin position="637"/>
        <end position="655"/>
    </location>
</feature>
<organism evidence="4 5">
    <name type="scientific">Oikopleura dioica</name>
    <name type="common">Tunicate</name>
    <dbReference type="NCBI Taxonomy" id="34765"/>
    <lineage>
        <taxon>Eukaryota</taxon>
        <taxon>Metazoa</taxon>
        <taxon>Chordata</taxon>
        <taxon>Tunicata</taxon>
        <taxon>Appendicularia</taxon>
        <taxon>Copelata</taxon>
        <taxon>Oikopleuridae</taxon>
        <taxon>Oikopleura</taxon>
    </lineage>
</organism>
<evidence type="ECO:0000313" key="4">
    <source>
        <dbReference type="EMBL" id="CAG5097501.1"/>
    </source>
</evidence>
<feature type="compositionally biased region" description="Low complexity" evidence="1">
    <location>
        <begin position="621"/>
        <end position="630"/>
    </location>
</feature>
<dbReference type="Pfam" id="PF13519">
    <property type="entry name" value="VWA_2"/>
    <property type="match status" value="1"/>
</dbReference>
<feature type="compositionally biased region" description="Basic and acidic residues" evidence="1">
    <location>
        <begin position="545"/>
        <end position="563"/>
    </location>
</feature>
<dbReference type="PANTHER" id="PTHR37456:SF4">
    <property type="entry name" value="COLLAGEN ALPHA-1(XXIII) CHAIN"/>
    <property type="match status" value="1"/>
</dbReference>
<dbReference type="SMART" id="SM00327">
    <property type="entry name" value="VWA"/>
    <property type="match status" value="3"/>
</dbReference>
<feature type="region of interest" description="Disordered" evidence="1">
    <location>
        <begin position="521"/>
        <end position="845"/>
    </location>
</feature>
<dbReference type="EMBL" id="OU015569">
    <property type="protein sequence ID" value="CAG5097501.1"/>
    <property type="molecule type" value="Genomic_DNA"/>
</dbReference>
<proteinExistence type="predicted"/>
<reference evidence="4 5" key="1">
    <citation type="submission" date="2021-04" db="EMBL/GenBank/DDBJ databases">
        <authorList>
            <person name="Bliznina A."/>
        </authorList>
    </citation>
    <scope>NUCLEOTIDE SEQUENCE [LARGE SCALE GENOMIC DNA]</scope>
</reference>
<feature type="compositionally biased region" description="Pro residues" evidence="1">
    <location>
        <begin position="589"/>
        <end position="599"/>
    </location>
</feature>
<dbReference type="PROSITE" id="PS50234">
    <property type="entry name" value="VWFA"/>
    <property type="match status" value="3"/>
</dbReference>
<keyword evidence="2" id="KW-0732">Signal</keyword>
<dbReference type="Gene3D" id="3.40.50.410">
    <property type="entry name" value="von Willebrand factor, type A domain"/>
    <property type="match status" value="3"/>
</dbReference>
<dbReference type="SUPFAM" id="SSF53300">
    <property type="entry name" value="vWA-like"/>
    <property type="match status" value="3"/>
</dbReference>
<feature type="domain" description="VWFA" evidence="3">
    <location>
        <begin position="883"/>
        <end position="1076"/>
    </location>
</feature>
<accession>A0ABN7SI49</accession>
<dbReference type="Gene3D" id="1.20.5.320">
    <property type="entry name" value="6-Phosphogluconate Dehydrogenase, domain 3"/>
    <property type="match status" value="1"/>
</dbReference>
<evidence type="ECO:0000256" key="1">
    <source>
        <dbReference type="SAM" id="MobiDB-lite"/>
    </source>
</evidence>
<dbReference type="Proteomes" id="UP001158576">
    <property type="component" value="Chromosome XSR"/>
</dbReference>
<name>A0ABN7SI49_OIKDI</name>
<dbReference type="InterPro" id="IPR008160">
    <property type="entry name" value="Collagen"/>
</dbReference>
<feature type="signal peptide" evidence="2">
    <location>
        <begin position="1"/>
        <end position="16"/>
    </location>
</feature>
<feature type="domain" description="VWFA" evidence="3">
    <location>
        <begin position="276"/>
        <end position="461"/>
    </location>
</feature>
<feature type="compositionally biased region" description="Basic and acidic residues" evidence="1">
    <location>
        <begin position="666"/>
        <end position="677"/>
    </location>
</feature>